<protein>
    <recommendedName>
        <fullName evidence="7">DNA 3'-5' helicase</fullName>
        <ecNumber evidence="7">5.6.2.4</ecNumber>
    </recommendedName>
</protein>
<dbReference type="InterPro" id="IPR011545">
    <property type="entry name" value="DEAD/DEAH_box_helicase_dom"/>
</dbReference>
<dbReference type="GO" id="GO:0016787">
    <property type="term" value="F:hydrolase activity"/>
    <property type="evidence" value="ECO:0007669"/>
    <property type="project" value="UniProtKB-KW"/>
</dbReference>
<dbReference type="InterPro" id="IPR027417">
    <property type="entry name" value="P-loop_NTPase"/>
</dbReference>
<dbReference type="Pfam" id="PF00270">
    <property type="entry name" value="DEAD"/>
    <property type="match status" value="1"/>
</dbReference>
<comment type="similarity">
    <text evidence="1">Belongs to the helicase family. RecQ subfamily.</text>
</comment>
<dbReference type="PROSITE" id="PS51194">
    <property type="entry name" value="HELICASE_CTER"/>
    <property type="match status" value="1"/>
</dbReference>
<evidence type="ECO:0000256" key="3">
    <source>
        <dbReference type="ARBA" id="ARBA00022840"/>
    </source>
</evidence>
<dbReference type="PANTHER" id="PTHR13710">
    <property type="entry name" value="DNA HELICASE RECQ FAMILY MEMBER"/>
    <property type="match status" value="1"/>
</dbReference>
<dbReference type="PANTHER" id="PTHR13710:SF105">
    <property type="entry name" value="ATP-DEPENDENT DNA HELICASE Q1"/>
    <property type="match status" value="1"/>
</dbReference>
<evidence type="ECO:0000256" key="6">
    <source>
        <dbReference type="ARBA" id="ARBA00034617"/>
    </source>
</evidence>
<evidence type="ECO:0000256" key="1">
    <source>
        <dbReference type="ARBA" id="ARBA00005446"/>
    </source>
</evidence>
<dbReference type="GO" id="GO:0005737">
    <property type="term" value="C:cytoplasm"/>
    <property type="evidence" value="ECO:0007669"/>
    <property type="project" value="TreeGrafter"/>
</dbReference>
<feature type="domain" description="Helicase C-terminal" evidence="9">
    <location>
        <begin position="248"/>
        <end position="401"/>
    </location>
</feature>
<evidence type="ECO:0000256" key="4">
    <source>
        <dbReference type="ARBA" id="ARBA00023125"/>
    </source>
</evidence>
<dbReference type="Gene3D" id="3.40.50.300">
    <property type="entry name" value="P-loop containing nucleotide triphosphate hydrolases"/>
    <property type="match status" value="2"/>
</dbReference>
<evidence type="ECO:0000259" key="8">
    <source>
        <dbReference type="PROSITE" id="PS51192"/>
    </source>
</evidence>
<gene>
    <name evidence="10" type="ORF">K457DRAFT_85365</name>
</gene>
<dbReference type="GO" id="GO:0043138">
    <property type="term" value="F:3'-5' DNA helicase activity"/>
    <property type="evidence" value="ECO:0007669"/>
    <property type="project" value="UniProtKB-EC"/>
</dbReference>
<dbReference type="InterPro" id="IPR001650">
    <property type="entry name" value="Helicase_C-like"/>
</dbReference>
<dbReference type="InterPro" id="IPR014001">
    <property type="entry name" value="Helicase_ATP-bd"/>
</dbReference>
<dbReference type="OrthoDB" id="10261556at2759"/>
<keyword evidence="5" id="KW-0413">Isomerase</keyword>
<sequence length="401" mass="45417">MSCSTSFNLYSVPLATNSTKIFDEQEAILRCLHTFNVPPKLKQLEVVSALARRQDCILIAGCGWGKTLVYFLPLIIWPDCIILILSPLKALAEEQQQKLEIAEIPSIAIKGETVITQEISNSLGEGRYRAVFLSPELIFSSARIKNLWRQPGWRKRLFAVVVDEAHCIDSWGGKFRQEYGRIGELRSMVPRETPFLATSATLPPQILENIKKSLHFRSDTHMVNVGNDRPNIKFVVTEFRYPMNSFHDLKFLMDFKKTIVYFNTRPAAESARRFLLQELCLDSNKIAVYHSIKSETFKADILERFRKDKVLILLATEAVGMGCDINNIIRVVQYGIPLSLASLIQRLGRAARDSKLQGVGLTIVPHNPPQGSVKDVADKDLFAFLYTKTCRRRVLDGIFGN</sequence>
<keyword evidence="2" id="KW-0547">Nucleotide-binding</keyword>
<dbReference type="PROSITE" id="PS51192">
    <property type="entry name" value="HELICASE_ATP_BIND_1"/>
    <property type="match status" value="1"/>
</dbReference>
<reference evidence="10 11" key="1">
    <citation type="submission" date="2016-05" db="EMBL/GenBank/DDBJ databases">
        <title>Genome sequencing reveals origins of a unique bacterial endosymbiosis in the earliest lineages of terrestrial Fungi.</title>
        <authorList>
            <consortium name="DOE Joint Genome Institute"/>
            <person name="Uehling J."/>
            <person name="Gryganskyi A."/>
            <person name="Hameed K."/>
            <person name="Tschaplinski T."/>
            <person name="Misztal P."/>
            <person name="Wu S."/>
            <person name="Desiro A."/>
            <person name="Vande Pol N."/>
            <person name="Du Z.-Y."/>
            <person name="Zienkiewicz A."/>
            <person name="Zienkiewicz K."/>
            <person name="Morin E."/>
            <person name="Tisserant E."/>
            <person name="Splivallo R."/>
            <person name="Hainaut M."/>
            <person name="Henrissat B."/>
            <person name="Ohm R."/>
            <person name="Kuo A."/>
            <person name="Yan J."/>
            <person name="Lipzen A."/>
            <person name="Nolan M."/>
            <person name="Labutti K."/>
            <person name="Barry K."/>
            <person name="Goldstein A."/>
            <person name="Labbe J."/>
            <person name="Schadt C."/>
            <person name="Tuskan G."/>
            <person name="Grigoriev I."/>
            <person name="Martin F."/>
            <person name="Vilgalys R."/>
            <person name="Bonito G."/>
        </authorList>
    </citation>
    <scope>NUCLEOTIDE SEQUENCE [LARGE SCALE GENOMIC DNA]</scope>
    <source>
        <strain evidence="10 11">AG-77</strain>
    </source>
</reference>
<evidence type="ECO:0000259" key="9">
    <source>
        <dbReference type="PROSITE" id="PS51194"/>
    </source>
</evidence>
<dbReference type="SMART" id="SM00490">
    <property type="entry name" value="HELICc"/>
    <property type="match status" value="1"/>
</dbReference>
<evidence type="ECO:0000256" key="7">
    <source>
        <dbReference type="ARBA" id="ARBA00034808"/>
    </source>
</evidence>
<evidence type="ECO:0000313" key="10">
    <source>
        <dbReference type="EMBL" id="OAQ22065.1"/>
    </source>
</evidence>
<dbReference type="GO" id="GO:0000724">
    <property type="term" value="P:double-strand break repair via homologous recombination"/>
    <property type="evidence" value="ECO:0007669"/>
    <property type="project" value="TreeGrafter"/>
</dbReference>
<dbReference type="GO" id="GO:0005524">
    <property type="term" value="F:ATP binding"/>
    <property type="evidence" value="ECO:0007669"/>
    <property type="project" value="UniProtKB-KW"/>
</dbReference>
<comment type="catalytic activity">
    <reaction evidence="6">
        <text>Couples ATP hydrolysis with the unwinding of duplex DNA by translocating in the 3'-5' direction.</text>
        <dbReference type="EC" id="5.6.2.4"/>
    </reaction>
</comment>
<name>A0A197JAA6_9FUNG</name>
<dbReference type="GO" id="GO:0005694">
    <property type="term" value="C:chromosome"/>
    <property type="evidence" value="ECO:0007669"/>
    <property type="project" value="TreeGrafter"/>
</dbReference>
<dbReference type="STRING" id="1314771.A0A197JAA6"/>
<keyword evidence="11" id="KW-1185">Reference proteome</keyword>
<dbReference type="Pfam" id="PF00271">
    <property type="entry name" value="Helicase_C"/>
    <property type="match status" value="1"/>
</dbReference>
<dbReference type="AlphaFoldDB" id="A0A197JAA6"/>
<accession>A0A197JAA6</accession>
<keyword evidence="3" id="KW-0067">ATP-binding</keyword>
<keyword evidence="4" id="KW-0238">DNA-binding</keyword>
<proteinExistence type="inferred from homology"/>
<keyword evidence="10" id="KW-0378">Hydrolase</keyword>
<evidence type="ECO:0000256" key="5">
    <source>
        <dbReference type="ARBA" id="ARBA00023235"/>
    </source>
</evidence>
<dbReference type="Proteomes" id="UP000078512">
    <property type="component" value="Unassembled WGS sequence"/>
</dbReference>
<evidence type="ECO:0000313" key="11">
    <source>
        <dbReference type="Proteomes" id="UP000078512"/>
    </source>
</evidence>
<dbReference type="EMBL" id="KV442261">
    <property type="protein sequence ID" value="OAQ22065.1"/>
    <property type="molecule type" value="Genomic_DNA"/>
</dbReference>
<organism evidence="10 11">
    <name type="scientific">Linnemannia elongata AG-77</name>
    <dbReference type="NCBI Taxonomy" id="1314771"/>
    <lineage>
        <taxon>Eukaryota</taxon>
        <taxon>Fungi</taxon>
        <taxon>Fungi incertae sedis</taxon>
        <taxon>Mucoromycota</taxon>
        <taxon>Mortierellomycotina</taxon>
        <taxon>Mortierellomycetes</taxon>
        <taxon>Mortierellales</taxon>
        <taxon>Mortierellaceae</taxon>
        <taxon>Linnemannia</taxon>
    </lineage>
</organism>
<dbReference type="SUPFAM" id="SSF52540">
    <property type="entry name" value="P-loop containing nucleoside triphosphate hydrolases"/>
    <property type="match status" value="1"/>
</dbReference>
<dbReference type="GO" id="GO:0003677">
    <property type="term" value="F:DNA binding"/>
    <property type="evidence" value="ECO:0007669"/>
    <property type="project" value="UniProtKB-KW"/>
</dbReference>
<feature type="non-terminal residue" evidence="10">
    <location>
        <position position="401"/>
    </location>
</feature>
<dbReference type="SMART" id="SM00487">
    <property type="entry name" value="DEXDc"/>
    <property type="match status" value="1"/>
</dbReference>
<feature type="domain" description="Helicase ATP-binding" evidence="8">
    <location>
        <begin position="47"/>
        <end position="220"/>
    </location>
</feature>
<dbReference type="GO" id="GO:0009378">
    <property type="term" value="F:four-way junction helicase activity"/>
    <property type="evidence" value="ECO:0007669"/>
    <property type="project" value="TreeGrafter"/>
</dbReference>
<evidence type="ECO:0000256" key="2">
    <source>
        <dbReference type="ARBA" id="ARBA00022741"/>
    </source>
</evidence>
<dbReference type="EC" id="5.6.2.4" evidence="7"/>